<dbReference type="Proteomes" id="UP001066276">
    <property type="component" value="Chromosome 9"/>
</dbReference>
<dbReference type="PANTHER" id="PTHR24559:SF454">
    <property type="entry name" value="RIBONUCLEASE H"/>
    <property type="match status" value="1"/>
</dbReference>
<evidence type="ECO:0000313" key="2">
    <source>
        <dbReference type="Proteomes" id="UP001066276"/>
    </source>
</evidence>
<gene>
    <name evidence="1" type="ORF">NDU88_007430</name>
</gene>
<name>A0AAV7NBG2_PLEWA</name>
<dbReference type="Gene3D" id="3.30.70.270">
    <property type="match status" value="1"/>
</dbReference>
<sequence>MAEQSEPLPDLLSAKEGDGSVEGVNLYDSLTLDHRGDCYELLEQFFSLFSLTPLLAHMCVHDIDTGDSPHVKNKMYRVSDKVRSSSKDEVSKMLALGVTEKSSAPWSSRVVLVPKAADPSAKLDLKFCMDYQGLNAVTKTDEHPTPRAKELVDRLGAGKFLSTFNLTSG</sequence>
<dbReference type="InterPro" id="IPR043128">
    <property type="entry name" value="Rev_trsase/Diguanyl_cyclase"/>
</dbReference>
<dbReference type="InterPro" id="IPR043502">
    <property type="entry name" value="DNA/RNA_pol_sf"/>
</dbReference>
<dbReference type="Gene3D" id="3.10.10.10">
    <property type="entry name" value="HIV Type 1 Reverse Transcriptase, subunit A, domain 1"/>
    <property type="match status" value="1"/>
</dbReference>
<protein>
    <submittedName>
        <fullName evidence="1">Uncharacterized protein</fullName>
    </submittedName>
</protein>
<dbReference type="InterPro" id="IPR053134">
    <property type="entry name" value="RNA-dir_DNA_polymerase"/>
</dbReference>
<comment type="caution">
    <text evidence="1">The sequence shown here is derived from an EMBL/GenBank/DDBJ whole genome shotgun (WGS) entry which is preliminary data.</text>
</comment>
<dbReference type="AlphaFoldDB" id="A0AAV7NBG2"/>
<accession>A0AAV7NBG2</accession>
<keyword evidence="2" id="KW-1185">Reference proteome</keyword>
<reference evidence="1" key="1">
    <citation type="journal article" date="2022" name="bioRxiv">
        <title>Sequencing and chromosome-scale assembly of the giantPleurodeles waltlgenome.</title>
        <authorList>
            <person name="Brown T."/>
            <person name="Elewa A."/>
            <person name="Iarovenko S."/>
            <person name="Subramanian E."/>
            <person name="Araus A.J."/>
            <person name="Petzold A."/>
            <person name="Susuki M."/>
            <person name="Suzuki K.-i.T."/>
            <person name="Hayashi T."/>
            <person name="Toyoda A."/>
            <person name="Oliveira C."/>
            <person name="Osipova E."/>
            <person name="Leigh N.D."/>
            <person name="Simon A."/>
            <person name="Yun M.H."/>
        </authorList>
    </citation>
    <scope>NUCLEOTIDE SEQUENCE</scope>
    <source>
        <strain evidence="1">20211129_DDA</strain>
        <tissue evidence="1">Liver</tissue>
    </source>
</reference>
<dbReference type="EMBL" id="JANPWB010000013">
    <property type="protein sequence ID" value="KAJ1110075.1"/>
    <property type="molecule type" value="Genomic_DNA"/>
</dbReference>
<proteinExistence type="predicted"/>
<dbReference type="PANTHER" id="PTHR24559">
    <property type="entry name" value="TRANSPOSON TY3-I GAG-POL POLYPROTEIN"/>
    <property type="match status" value="1"/>
</dbReference>
<organism evidence="1 2">
    <name type="scientific">Pleurodeles waltl</name>
    <name type="common">Iberian ribbed newt</name>
    <dbReference type="NCBI Taxonomy" id="8319"/>
    <lineage>
        <taxon>Eukaryota</taxon>
        <taxon>Metazoa</taxon>
        <taxon>Chordata</taxon>
        <taxon>Craniata</taxon>
        <taxon>Vertebrata</taxon>
        <taxon>Euteleostomi</taxon>
        <taxon>Amphibia</taxon>
        <taxon>Batrachia</taxon>
        <taxon>Caudata</taxon>
        <taxon>Salamandroidea</taxon>
        <taxon>Salamandridae</taxon>
        <taxon>Pleurodelinae</taxon>
        <taxon>Pleurodeles</taxon>
    </lineage>
</organism>
<evidence type="ECO:0000313" key="1">
    <source>
        <dbReference type="EMBL" id="KAJ1110075.1"/>
    </source>
</evidence>
<dbReference type="SUPFAM" id="SSF56672">
    <property type="entry name" value="DNA/RNA polymerases"/>
    <property type="match status" value="1"/>
</dbReference>